<dbReference type="AlphaFoldDB" id="A0A7S3F2P0"/>
<proteinExistence type="predicted"/>
<sequence>MDKQLQEIVDVGLPAEDSSPAAPPGPTGSRKRARPAAAAEPTEDELIAGAEDAVVAAEKEVKRSTTRAERAEAKLTGASSFQKYNAALHEYYRAELLRLHDQLVLKDAELALSHLQWGAALEREQRVTAMGLESAKMTREGLDREGGLREELRRERAKPSPYAVLNRMQESAVVGRRHGRRGGCRGQ</sequence>
<evidence type="ECO:0000313" key="2">
    <source>
        <dbReference type="EMBL" id="CAE0123397.1"/>
    </source>
</evidence>
<name>A0A7S3F2P0_9EUKA</name>
<dbReference type="EMBL" id="HBHX01043542">
    <property type="protein sequence ID" value="CAE0123397.1"/>
    <property type="molecule type" value="Transcribed_RNA"/>
</dbReference>
<evidence type="ECO:0000256" key="1">
    <source>
        <dbReference type="SAM" id="MobiDB-lite"/>
    </source>
</evidence>
<accession>A0A7S3F2P0</accession>
<feature type="region of interest" description="Disordered" evidence="1">
    <location>
        <begin position="1"/>
        <end position="49"/>
    </location>
</feature>
<gene>
    <name evidence="2" type="ORF">HERI1096_LOCUS24099</name>
</gene>
<feature type="compositionally biased region" description="Basic and acidic residues" evidence="1">
    <location>
        <begin position="139"/>
        <end position="158"/>
    </location>
</feature>
<feature type="region of interest" description="Disordered" evidence="1">
    <location>
        <begin position="139"/>
        <end position="160"/>
    </location>
</feature>
<reference evidence="2" key="1">
    <citation type="submission" date="2021-01" db="EMBL/GenBank/DDBJ databases">
        <authorList>
            <person name="Corre E."/>
            <person name="Pelletier E."/>
            <person name="Niang G."/>
            <person name="Scheremetjew M."/>
            <person name="Finn R."/>
            <person name="Kale V."/>
            <person name="Holt S."/>
            <person name="Cochrane G."/>
            <person name="Meng A."/>
            <person name="Brown T."/>
            <person name="Cohen L."/>
        </authorList>
    </citation>
    <scope>NUCLEOTIDE SEQUENCE</scope>
    <source>
        <strain evidence="2">CCMP281</strain>
    </source>
</reference>
<organism evidence="2">
    <name type="scientific">Haptolina ericina</name>
    <dbReference type="NCBI Taxonomy" id="156174"/>
    <lineage>
        <taxon>Eukaryota</taxon>
        <taxon>Haptista</taxon>
        <taxon>Haptophyta</taxon>
        <taxon>Prymnesiophyceae</taxon>
        <taxon>Prymnesiales</taxon>
        <taxon>Prymnesiaceae</taxon>
        <taxon>Haptolina</taxon>
    </lineage>
</organism>
<protein>
    <submittedName>
        <fullName evidence="2">Uncharacterized protein</fullName>
    </submittedName>
</protein>